<feature type="domain" description="RNA polymerase sigma-70 region 2" evidence="5">
    <location>
        <begin position="37"/>
        <end position="100"/>
    </location>
</feature>
<proteinExistence type="inferred from homology"/>
<evidence type="ECO:0000256" key="2">
    <source>
        <dbReference type="ARBA" id="ARBA00023015"/>
    </source>
</evidence>
<dbReference type="Pfam" id="PF04542">
    <property type="entry name" value="Sigma70_r2"/>
    <property type="match status" value="1"/>
</dbReference>
<name>A0ABW4KS32_9BURK</name>
<evidence type="ECO:0000256" key="1">
    <source>
        <dbReference type="ARBA" id="ARBA00010641"/>
    </source>
</evidence>
<dbReference type="InterPro" id="IPR013325">
    <property type="entry name" value="RNA_pol_sigma_r2"/>
</dbReference>
<organism evidence="7 8">
    <name type="scientific">Ottowia flava</name>
    <dbReference type="NCBI Taxonomy" id="2675430"/>
    <lineage>
        <taxon>Bacteria</taxon>
        <taxon>Pseudomonadati</taxon>
        <taxon>Pseudomonadota</taxon>
        <taxon>Betaproteobacteria</taxon>
        <taxon>Burkholderiales</taxon>
        <taxon>Comamonadaceae</taxon>
        <taxon>Ottowia</taxon>
    </lineage>
</organism>
<dbReference type="RefSeq" id="WP_147914614.1">
    <property type="nucleotide sequence ID" value="NZ_JBHUEJ010000018.1"/>
</dbReference>
<dbReference type="InterPro" id="IPR014284">
    <property type="entry name" value="RNA_pol_sigma-70_dom"/>
</dbReference>
<dbReference type="InterPro" id="IPR036388">
    <property type="entry name" value="WH-like_DNA-bd_sf"/>
</dbReference>
<reference evidence="8" key="1">
    <citation type="journal article" date="2019" name="Int. J. Syst. Evol. Microbiol.">
        <title>The Global Catalogue of Microorganisms (GCM) 10K type strain sequencing project: providing services to taxonomists for standard genome sequencing and annotation.</title>
        <authorList>
            <consortium name="The Broad Institute Genomics Platform"/>
            <consortium name="The Broad Institute Genome Sequencing Center for Infectious Disease"/>
            <person name="Wu L."/>
            <person name="Ma J."/>
        </authorList>
    </citation>
    <scope>NUCLEOTIDE SEQUENCE [LARGE SCALE GENOMIC DNA]</scope>
    <source>
        <strain evidence="8">LMG 29247</strain>
    </source>
</reference>
<dbReference type="Gene3D" id="1.10.10.10">
    <property type="entry name" value="Winged helix-like DNA-binding domain superfamily/Winged helix DNA-binding domain"/>
    <property type="match status" value="1"/>
</dbReference>
<dbReference type="InterPro" id="IPR013324">
    <property type="entry name" value="RNA_pol_sigma_r3/r4-like"/>
</dbReference>
<dbReference type="InterPro" id="IPR013249">
    <property type="entry name" value="RNA_pol_sigma70_r4_t2"/>
</dbReference>
<comment type="caution">
    <text evidence="7">The sequence shown here is derived from an EMBL/GenBank/DDBJ whole genome shotgun (WGS) entry which is preliminary data.</text>
</comment>
<keyword evidence="3" id="KW-0731">Sigma factor</keyword>
<evidence type="ECO:0000313" key="7">
    <source>
        <dbReference type="EMBL" id="MFD1710662.1"/>
    </source>
</evidence>
<evidence type="ECO:0000259" key="6">
    <source>
        <dbReference type="Pfam" id="PF08281"/>
    </source>
</evidence>
<feature type="domain" description="RNA polymerase sigma factor 70 region 4 type 2" evidence="6">
    <location>
        <begin position="142"/>
        <end position="192"/>
    </location>
</feature>
<dbReference type="InterPro" id="IPR007627">
    <property type="entry name" value="RNA_pol_sigma70_r2"/>
</dbReference>
<dbReference type="EMBL" id="JBHUEJ010000018">
    <property type="protein sequence ID" value="MFD1710662.1"/>
    <property type="molecule type" value="Genomic_DNA"/>
</dbReference>
<keyword evidence="8" id="KW-1185">Reference proteome</keyword>
<evidence type="ECO:0000259" key="5">
    <source>
        <dbReference type="Pfam" id="PF04542"/>
    </source>
</evidence>
<dbReference type="PANTHER" id="PTHR43133">
    <property type="entry name" value="RNA POLYMERASE ECF-TYPE SIGMA FACTO"/>
    <property type="match status" value="1"/>
</dbReference>
<evidence type="ECO:0000256" key="4">
    <source>
        <dbReference type="ARBA" id="ARBA00023163"/>
    </source>
</evidence>
<dbReference type="NCBIfam" id="NF008888">
    <property type="entry name" value="PRK11922.1"/>
    <property type="match status" value="1"/>
</dbReference>
<sequence>MSHALAQTIDHPLGEISDAELAQRAVEGDEGAFVAIMRRHNRLLFRTARAVLRNDADAEDALQQAYLRAWRAIGSFRAEARLSTWLVRIVANEALARARRPALKVIPLDTVMSSTETDPLNWLQDDADKQPDRITMRTELRRLMEARIDQLPDDFRWVFVLRGVQELSVEEVASALAIPEATVRSRFFRARDLLRKGLSQDFDMALGDAFAFDGERCARLVAAVIPRLTPRPGRAVA</sequence>
<dbReference type="Proteomes" id="UP001597304">
    <property type="component" value="Unassembled WGS sequence"/>
</dbReference>
<keyword evidence="2" id="KW-0805">Transcription regulation</keyword>
<dbReference type="InterPro" id="IPR039425">
    <property type="entry name" value="RNA_pol_sigma-70-like"/>
</dbReference>
<evidence type="ECO:0000256" key="3">
    <source>
        <dbReference type="ARBA" id="ARBA00023082"/>
    </source>
</evidence>
<dbReference type="SUPFAM" id="SSF88946">
    <property type="entry name" value="Sigma2 domain of RNA polymerase sigma factors"/>
    <property type="match status" value="1"/>
</dbReference>
<gene>
    <name evidence="7" type="ORF">ACFSF0_08605</name>
</gene>
<dbReference type="Gene3D" id="1.10.1740.10">
    <property type="match status" value="1"/>
</dbReference>
<comment type="similarity">
    <text evidence="1">Belongs to the sigma-70 factor family. ECF subfamily.</text>
</comment>
<dbReference type="CDD" id="cd06171">
    <property type="entry name" value="Sigma70_r4"/>
    <property type="match status" value="1"/>
</dbReference>
<keyword evidence="4" id="KW-0804">Transcription</keyword>
<dbReference type="PANTHER" id="PTHR43133:SF51">
    <property type="entry name" value="RNA POLYMERASE SIGMA FACTOR"/>
    <property type="match status" value="1"/>
</dbReference>
<dbReference type="SUPFAM" id="SSF88659">
    <property type="entry name" value="Sigma3 and sigma4 domains of RNA polymerase sigma factors"/>
    <property type="match status" value="1"/>
</dbReference>
<dbReference type="Pfam" id="PF08281">
    <property type="entry name" value="Sigma70_r4_2"/>
    <property type="match status" value="1"/>
</dbReference>
<accession>A0ABW4KS32</accession>
<evidence type="ECO:0000313" key="8">
    <source>
        <dbReference type="Proteomes" id="UP001597304"/>
    </source>
</evidence>
<dbReference type="NCBIfam" id="TIGR02937">
    <property type="entry name" value="sigma70-ECF"/>
    <property type="match status" value="1"/>
</dbReference>
<protein>
    <submittedName>
        <fullName evidence="7">RNA polymerase sigma factor</fullName>
    </submittedName>
</protein>